<name>A0AAU9JFM2_9CILI</name>
<evidence type="ECO:0000313" key="1">
    <source>
        <dbReference type="EMBL" id="CAG9326846.1"/>
    </source>
</evidence>
<accession>A0AAU9JFM2</accession>
<organism evidence="1 2">
    <name type="scientific">Blepharisma stoltei</name>
    <dbReference type="NCBI Taxonomy" id="1481888"/>
    <lineage>
        <taxon>Eukaryota</taxon>
        <taxon>Sar</taxon>
        <taxon>Alveolata</taxon>
        <taxon>Ciliophora</taxon>
        <taxon>Postciliodesmatophora</taxon>
        <taxon>Heterotrichea</taxon>
        <taxon>Heterotrichida</taxon>
        <taxon>Blepharismidae</taxon>
        <taxon>Blepharisma</taxon>
    </lineage>
</organism>
<dbReference type="EMBL" id="CAJZBQ010000041">
    <property type="protein sequence ID" value="CAG9326846.1"/>
    <property type="molecule type" value="Genomic_DNA"/>
</dbReference>
<reference evidence="1" key="1">
    <citation type="submission" date="2021-09" db="EMBL/GenBank/DDBJ databases">
        <authorList>
            <consortium name="AG Swart"/>
            <person name="Singh M."/>
            <person name="Singh A."/>
            <person name="Seah K."/>
            <person name="Emmerich C."/>
        </authorList>
    </citation>
    <scope>NUCLEOTIDE SEQUENCE</scope>
    <source>
        <strain evidence="1">ATCC30299</strain>
    </source>
</reference>
<gene>
    <name evidence="1" type="ORF">BSTOLATCC_MIC42108</name>
</gene>
<sequence>MRREKVHGVYTNQTVKHCGTCCSDGGYYGGKPYKKGFGKVTNGIPEITYNIKQHNAITSSKKYNCRRCTPVMYTPKEKRIKKVFREDSIRYKFEHNFEVIETALIIIGN</sequence>
<evidence type="ECO:0000313" key="2">
    <source>
        <dbReference type="Proteomes" id="UP001162131"/>
    </source>
</evidence>
<protein>
    <submittedName>
        <fullName evidence="1">Uncharacterized protein</fullName>
    </submittedName>
</protein>
<dbReference type="Proteomes" id="UP001162131">
    <property type="component" value="Unassembled WGS sequence"/>
</dbReference>
<comment type="caution">
    <text evidence="1">The sequence shown here is derived from an EMBL/GenBank/DDBJ whole genome shotgun (WGS) entry which is preliminary data.</text>
</comment>
<dbReference type="AlphaFoldDB" id="A0AAU9JFM2"/>
<keyword evidence="2" id="KW-1185">Reference proteome</keyword>
<proteinExistence type="predicted"/>